<protein>
    <submittedName>
        <fullName evidence="1">Uncharacterized protein</fullName>
    </submittedName>
</protein>
<comment type="caution">
    <text evidence="1">The sequence shown here is derived from an EMBL/GenBank/DDBJ whole genome shotgun (WGS) entry which is preliminary data.</text>
</comment>
<organism evidence="1 2">
    <name type="scientific">Streblomastix strix</name>
    <dbReference type="NCBI Taxonomy" id="222440"/>
    <lineage>
        <taxon>Eukaryota</taxon>
        <taxon>Metamonada</taxon>
        <taxon>Preaxostyla</taxon>
        <taxon>Oxymonadida</taxon>
        <taxon>Streblomastigidae</taxon>
        <taxon>Streblomastix</taxon>
    </lineage>
</organism>
<dbReference type="Proteomes" id="UP000324800">
    <property type="component" value="Unassembled WGS sequence"/>
</dbReference>
<accession>A0A5J4UIM7</accession>
<name>A0A5J4UIM7_9EUKA</name>
<proteinExistence type="predicted"/>
<evidence type="ECO:0000313" key="2">
    <source>
        <dbReference type="Proteomes" id="UP000324800"/>
    </source>
</evidence>
<dbReference type="EMBL" id="SNRW01015782">
    <property type="protein sequence ID" value="KAA6370044.1"/>
    <property type="molecule type" value="Genomic_DNA"/>
</dbReference>
<dbReference type="AlphaFoldDB" id="A0A5J4UIM7"/>
<sequence>MIPVSIFTSFAEAGILRNVHEEGWVSCHISEDTILAIIDQIDADSILFKYVGSRTIRRTKLRGFGYVNEMHMCEQSSIRWWFFSSLGGSSEIWMVDRRKIICQMLTSGLIFPLLIIHIVSCREKYVDDQKKDVANCSTAGMWSKTFGYANRQSQRGQSNTIVGVAPLEYLQQLPFIVTDTELVLQNWNSSDNVNGSLLSTYRGDLPSNYDIGGVGWANGAPETGHDVSGCGQANNPCLTITFTRTQQGEIPDSESQGLITRVYISNNFETETNLRSGENELRIIGNQGQQSKPAISSPGSYPGDVQEFFSVITDGYLELNTVKISLTQREGFVIFSITGGTLDITNSDIEYSLQSGQLQLGNMSVIQNGNQGERITIVDSSFTNIASTDHNGTLIHLNYGNGDSTKFSITNGNITNLWAQRAGVSGGAIYINIDDGYDLQPGDLYISNVTFILNHAQNGENIYLEAQDLRQLFTYYDIDSIIELNDITYEGENSVGGDRSLGTYEIQFMLEIKQDLQEVEMHNGVETDNEPSQNKFDIDNFENTLQPVLDLIELQQIVGTIRDTGITSPIQIIRLVKESYEQGYFQKPPQTILAQASSCSTPLVSNVWNDTEYKNVEKKETALLSPDKERRLLIKVLCIINMSFHTFDTSGAEHEDA</sequence>
<gene>
    <name evidence="1" type="ORF">EZS28_034429</name>
</gene>
<reference evidence="1 2" key="1">
    <citation type="submission" date="2019-03" db="EMBL/GenBank/DDBJ databases">
        <title>Single cell metagenomics reveals metabolic interactions within the superorganism composed of flagellate Streblomastix strix and complex community of Bacteroidetes bacteria on its surface.</title>
        <authorList>
            <person name="Treitli S.C."/>
            <person name="Kolisko M."/>
            <person name="Husnik F."/>
            <person name="Keeling P."/>
            <person name="Hampl V."/>
        </authorList>
    </citation>
    <scope>NUCLEOTIDE SEQUENCE [LARGE SCALE GENOMIC DNA]</scope>
    <source>
        <strain evidence="1">ST1C</strain>
    </source>
</reference>
<evidence type="ECO:0000313" key="1">
    <source>
        <dbReference type="EMBL" id="KAA6370044.1"/>
    </source>
</evidence>
<feature type="non-terminal residue" evidence="1">
    <location>
        <position position="657"/>
    </location>
</feature>